<evidence type="ECO:0000256" key="1">
    <source>
        <dbReference type="ARBA" id="ARBA00004141"/>
    </source>
</evidence>
<dbReference type="SUPFAM" id="SSF141322">
    <property type="entry name" value="NfeD domain-like"/>
    <property type="match status" value="1"/>
</dbReference>
<keyword evidence="8" id="KW-1185">Reference proteome</keyword>
<dbReference type="InterPro" id="IPR012340">
    <property type="entry name" value="NA-bd_OB-fold"/>
</dbReference>
<dbReference type="KEGG" id="sbae:DSM104329_05338"/>
<protein>
    <recommendedName>
        <fullName evidence="6">NfeD-like C-terminal domain-containing protein</fullName>
    </recommendedName>
</protein>
<keyword evidence="2 5" id="KW-0812">Transmembrane</keyword>
<dbReference type="InterPro" id="IPR002810">
    <property type="entry name" value="NfeD-like_C"/>
</dbReference>
<evidence type="ECO:0000256" key="2">
    <source>
        <dbReference type="ARBA" id="ARBA00022692"/>
    </source>
</evidence>
<proteinExistence type="predicted"/>
<feature type="transmembrane region" description="Helical" evidence="5">
    <location>
        <begin position="50"/>
        <end position="74"/>
    </location>
</feature>
<comment type="subcellular location">
    <subcellularLocation>
        <location evidence="1">Membrane</location>
        <topology evidence="1">Multi-pass membrane protein</topology>
    </subcellularLocation>
</comment>
<sequence>MVGLGIALLLAGVVLVIAEAHVTSAGALGALGTAAVVGGAILAIEGAGGGLILAIVLALVLGALLGGVLLAAGLKVARSKPSRPRSGREALIGCAGLARSPIAPEGQVLVEGALWRARRCFDDEALEPGDPVVVERVDGLTLTVRKAEPWEVV</sequence>
<gene>
    <name evidence="7" type="ORF">DSM104329_05338</name>
</gene>
<evidence type="ECO:0000313" key="7">
    <source>
        <dbReference type="EMBL" id="UGS38907.1"/>
    </source>
</evidence>
<accession>A0A9E7C6L7</accession>
<name>A0A9E7C6L7_9ACTN</name>
<dbReference type="GO" id="GO:0016020">
    <property type="term" value="C:membrane"/>
    <property type="evidence" value="ECO:0007669"/>
    <property type="project" value="UniProtKB-SubCell"/>
</dbReference>
<dbReference type="Gene3D" id="2.40.50.140">
    <property type="entry name" value="Nucleic acid-binding proteins"/>
    <property type="match status" value="1"/>
</dbReference>
<dbReference type="Proteomes" id="UP001162834">
    <property type="component" value="Chromosome"/>
</dbReference>
<evidence type="ECO:0000259" key="6">
    <source>
        <dbReference type="Pfam" id="PF01957"/>
    </source>
</evidence>
<feature type="domain" description="NfeD-like C-terminal" evidence="6">
    <location>
        <begin position="88"/>
        <end position="146"/>
    </location>
</feature>
<organism evidence="7 8">
    <name type="scientific">Capillimicrobium parvum</name>
    <dbReference type="NCBI Taxonomy" id="2884022"/>
    <lineage>
        <taxon>Bacteria</taxon>
        <taxon>Bacillati</taxon>
        <taxon>Actinomycetota</taxon>
        <taxon>Thermoleophilia</taxon>
        <taxon>Solirubrobacterales</taxon>
        <taxon>Capillimicrobiaceae</taxon>
        <taxon>Capillimicrobium</taxon>
    </lineage>
</organism>
<keyword evidence="4 5" id="KW-0472">Membrane</keyword>
<evidence type="ECO:0000313" key="8">
    <source>
        <dbReference type="Proteomes" id="UP001162834"/>
    </source>
</evidence>
<keyword evidence="3 5" id="KW-1133">Transmembrane helix</keyword>
<dbReference type="InterPro" id="IPR052165">
    <property type="entry name" value="Membrane_assoc_protease"/>
</dbReference>
<evidence type="ECO:0000256" key="3">
    <source>
        <dbReference type="ARBA" id="ARBA00022989"/>
    </source>
</evidence>
<dbReference type="PANTHER" id="PTHR33507:SF4">
    <property type="entry name" value="NODULATION COMPETITIVENESS PROTEIN NFED"/>
    <property type="match status" value="1"/>
</dbReference>
<dbReference type="AlphaFoldDB" id="A0A9E7C6L7"/>
<evidence type="ECO:0000256" key="4">
    <source>
        <dbReference type="ARBA" id="ARBA00023136"/>
    </source>
</evidence>
<reference evidence="7" key="1">
    <citation type="journal article" date="2022" name="Int. J. Syst. Evol. Microbiol.">
        <title>Pseudomonas aegrilactucae sp. nov. and Pseudomonas morbosilactucae sp. nov., pathogens causing bacterial rot of lettuce in Japan.</title>
        <authorList>
            <person name="Sawada H."/>
            <person name="Fujikawa T."/>
            <person name="Satou M."/>
        </authorList>
    </citation>
    <scope>NUCLEOTIDE SEQUENCE</scope>
    <source>
        <strain evidence="7">0166_1</strain>
    </source>
</reference>
<evidence type="ECO:0000256" key="5">
    <source>
        <dbReference type="SAM" id="Phobius"/>
    </source>
</evidence>
<dbReference type="PANTHER" id="PTHR33507">
    <property type="entry name" value="INNER MEMBRANE PROTEIN YBBJ"/>
    <property type="match status" value="1"/>
</dbReference>
<dbReference type="EMBL" id="CP087164">
    <property type="protein sequence ID" value="UGS38907.1"/>
    <property type="molecule type" value="Genomic_DNA"/>
</dbReference>
<dbReference type="RefSeq" id="WP_259316261.1">
    <property type="nucleotide sequence ID" value="NZ_CP087164.1"/>
</dbReference>
<dbReference type="Pfam" id="PF01957">
    <property type="entry name" value="NfeD"/>
    <property type="match status" value="1"/>
</dbReference>